<name>A0A8E6B682_9BACT</name>
<evidence type="ECO:0000313" key="3">
    <source>
        <dbReference type="Proteomes" id="UP000676194"/>
    </source>
</evidence>
<dbReference type="RefSeq" id="WP_213495041.1">
    <property type="nucleotide sequence ID" value="NZ_CP074694.1"/>
</dbReference>
<sequence>MRLLCPLCQKVISIPDNEAGKAVNCPECKKVFQAPSLFVPEVSAEPVLASPPTRPKSGEKFEFEKTDLGLSRDGLASPNRAASSPAADFGSFRGFSITRQECQWVIRVCLTLAVLLGFFTWVKSAPAGYTAYSQSGWDAFFAGLSVDRVAEEALHNEEALRAKLHTAWWLMPYALALLLAVILSWADLILKEFNLRVPPFVKTLLDQRELVLLLATSLALVFLCLQNVLGWGLESAARTIAWEANTTAQAAATTPEKATLAKILMGKELGSYNIQSTLWFEINLFCILLAIVSSGFLYWLKWHTDRRGFKLGVVLDK</sequence>
<feature type="transmembrane region" description="Helical" evidence="1">
    <location>
        <begin position="278"/>
        <end position="300"/>
    </location>
</feature>
<evidence type="ECO:0000313" key="2">
    <source>
        <dbReference type="EMBL" id="QVL31160.1"/>
    </source>
</evidence>
<dbReference type="CDD" id="cd20335">
    <property type="entry name" value="BRcat_RBR"/>
    <property type="match status" value="1"/>
</dbReference>
<reference evidence="2" key="1">
    <citation type="submission" date="2021-05" db="EMBL/GenBank/DDBJ databases">
        <title>Complete genome sequence of the cellulolytic planctomycete Telmatocola sphagniphila SP2T and characterization of the first cellulase from planctomycetes.</title>
        <authorList>
            <person name="Rakitin A.L."/>
            <person name="Beletsky A.V."/>
            <person name="Naumoff D.G."/>
            <person name="Kulichevskaya I.S."/>
            <person name="Mardanov A.V."/>
            <person name="Ravin N.V."/>
            <person name="Dedysh S.N."/>
        </authorList>
    </citation>
    <scope>NUCLEOTIDE SEQUENCE</scope>
    <source>
        <strain evidence="2">SP2T</strain>
    </source>
</reference>
<proteinExistence type="predicted"/>
<feature type="transmembrane region" description="Helical" evidence="1">
    <location>
        <begin position="210"/>
        <end position="229"/>
    </location>
</feature>
<gene>
    <name evidence="2" type="ORF">KIH39_20265</name>
</gene>
<keyword evidence="1" id="KW-0472">Membrane</keyword>
<dbReference type="Gene3D" id="2.20.28.160">
    <property type="match status" value="1"/>
</dbReference>
<dbReference type="Proteomes" id="UP000676194">
    <property type="component" value="Chromosome"/>
</dbReference>
<dbReference type="KEGG" id="tsph:KIH39_20265"/>
<evidence type="ECO:0000256" key="1">
    <source>
        <dbReference type="SAM" id="Phobius"/>
    </source>
</evidence>
<keyword evidence="1" id="KW-1133">Transmembrane helix</keyword>
<feature type="transmembrane region" description="Helical" evidence="1">
    <location>
        <begin position="170"/>
        <end position="190"/>
    </location>
</feature>
<feature type="transmembrane region" description="Helical" evidence="1">
    <location>
        <begin position="104"/>
        <end position="122"/>
    </location>
</feature>
<organism evidence="2 3">
    <name type="scientific">Telmatocola sphagniphila</name>
    <dbReference type="NCBI Taxonomy" id="1123043"/>
    <lineage>
        <taxon>Bacteria</taxon>
        <taxon>Pseudomonadati</taxon>
        <taxon>Planctomycetota</taxon>
        <taxon>Planctomycetia</taxon>
        <taxon>Gemmatales</taxon>
        <taxon>Gemmataceae</taxon>
    </lineage>
</organism>
<keyword evidence="3" id="KW-1185">Reference proteome</keyword>
<dbReference type="EMBL" id="CP074694">
    <property type="protein sequence ID" value="QVL31160.1"/>
    <property type="molecule type" value="Genomic_DNA"/>
</dbReference>
<dbReference type="AlphaFoldDB" id="A0A8E6B682"/>
<accession>A0A8E6B682</accession>
<protein>
    <submittedName>
        <fullName evidence="2">Uncharacterized protein</fullName>
    </submittedName>
</protein>
<keyword evidence="1" id="KW-0812">Transmembrane</keyword>